<proteinExistence type="predicted"/>
<accession>A0A2P8DFL5</accession>
<keyword evidence="2" id="KW-1185">Reference proteome</keyword>
<protein>
    <submittedName>
        <fullName evidence="1">Uncharacterized protein</fullName>
    </submittedName>
</protein>
<gene>
    <name evidence="1" type="ORF">CLV63_113166</name>
</gene>
<evidence type="ECO:0000313" key="1">
    <source>
        <dbReference type="EMBL" id="PSK96003.1"/>
    </source>
</evidence>
<dbReference type="Proteomes" id="UP000240542">
    <property type="component" value="Unassembled WGS sequence"/>
</dbReference>
<dbReference type="AlphaFoldDB" id="A0A2P8DFL5"/>
<evidence type="ECO:0000313" key="2">
    <source>
        <dbReference type="Proteomes" id="UP000240542"/>
    </source>
</evidence>
<dbReference type="EMBL" id="PYGA01000013">
    <property type="protein sequence ID" value="PSK96003.1"/>
    <property type="molecule type" value="Genomic_DNA"/>
</dbReference>
<sequence length="148" mass="16479">MSPMWSTMLHNDHPRLLISPLCFDYWKSLPVQARSHNVAGMNKQIPADVSAAITRLIHALEPLRMDSIRIDHSAAAVHCTRSRAHLVLALRSTEIGTYWHRVERPGAGKHAGVQYAGVASIGDEYAAAAYVSRELPYRPDMQPMVRGL</sequence>
<reference evidence="1 2" key="1">
    <citation type="submission" date="2018-03" db="EMBL/GenBank/DDBJ databases">
        <title>Genomic Encyclopedia of Archaeal and Bacterial Type Strains, Phase II (KMG-II): from individual species to whole genera.</title>
        <authorList>
            <person name="Goeker M."/>
        </authorList>
    </citation>
    <scope>NUCLEOTIDE SEQUENCE [LARGE SCALE GENOMIC DNA]</scope>
    <source>
        <strain evidence="1 2">DSM 45312</strain>
    </source>
</reference>
<comment type="caution">
    <text evidence="1">The sequence shown here is derived from an EMBL/GenBank/DDBJ whole genome shotgun (WGS) entry which is preliminary data.</text>
</comment>
<organism evidence="1 2">
    <name type="scientific">Murinocardiopsis flavida</name>
    <dbReference type="NCBI Taxonomy" id="645275"/>
    <lineage>
        <taxon>Bacteria</taxon>
        <taxon>Bacillati</taxon>
        <taxon>Actinomycetota</taxon>
        <taxon>Actinomycetes</taxon>
        <taxon>Streptosporangiales</taxon>
        <taxon>Nocardiopsidaceae</taxon>
        <taxon>Murinocardiopsis</taxon>
    </lineage>
</organism>
<name>A0A2P8DFL5_9ACTN</name>